<evidence type="ECO:0008006" key="3">
    <source>
        <dbReference type="Google" id="ProtNLM"/>
    </source>
</evidence>
<dbReference type="EMBL" id="BAABHD010000083">
    <property type="protein sequence ID" value="GAA4468430.1"/>
    <property type="molecule type" value="Genomic_DNA"/>
</dbReference>
<protein>
    <recommendedName>
        <fullName evidence="3">Carboxypeptidase regulatory-like domain-containing protein</fullName>
    </recommendedName>
</protein>
<dbReference type="RefSeq" id="WP_345248977.1">
    <property type="nucleotide sequence ID" value="NZ_BAABHD010000083.1"/>
</dbReference>
<proteinExistence type="predicted"/>
<comment type="caution">
    <text evidence="1">The sequence shown here is derived from an EMBL/GenBank/DDBJ whole genome shotgun (WGS) entry which is preliminary data.</text>
</comment>
<keyword evidence="2" id="KW-1185">Reference proteome</keyword>
<organism evidence="1 2">
    <name type="scientific">Nibrella saemangeumensis</name>
    <dbReference type="NCBI Taxonomy" id="1084526"/>
    <lineage>
        <taxon>Bacteria</taxon>
        <taxon>Pseudomonadati</taxon>
        <taxon>Bacteroidota</taxon>
        <taxon>Cytophagia</taxon>
        <taxon>Cytophagales</taxon>
        <taxon>Spirosomataceae</taxon>
        <taxon>Nibrella</taxon>
    </lineage>
</organism>
<evidence type="ECO:0000313" key="1">
    <source>
        <dbReference type="EMBL" id="GAA4468430.1"/>
    </source>
</evidence>
<name>A0ABP8NNA5_9BACT</name>
<accession>A0ABP8NNA5</accession>
<gene>
    <name evidence="1" type="ORF">GCM10023189_53770</name>
</gene>
<sequence>MRNICSTRWACNLSAWLILVSLVLGITYAASAQKPLSKKAAIKAPFQGICGTVLFKSGNHMPGPDMPRAGANGRPVQREVLIYELTSLSQAEAEEDGFYSKVNRKLVKKAKSDKNGKFCVALPVGRYSLFVREEKGLYANLSDGQGNIFPIEVKKNRKTDTTVDITYAAVF</sequence>
<dbReference type="Proteomes" id="UP001501175">
    <property type="component" value="Unassembled WGS sequence"/>
</dbReference>
<evidence type="ECO:0000313" key="2">
    <source>
        <dbReference type="Proteomes" id="UP001501175"/>
    </source>
</evidence>
<reference evidence="2" key="1">
    <citation type="journal article" date="2019" name="Int. J. Syst. Evol. Microbiol.">
        <title>The Global Catalogue of Microorganisms (GCM) 10K type strain sequencing project: providing services to taxonomists for standard genome sequencing and annotation.</title>
        <authorList>
            <consortium name="The Broad Institute Genomics Platform"/>
            <consortium name="The Broad Institute Genome Sequencing Center for Infectious Disease"/>
            <person name="Wu L."/>
            <person name="Ma J."/>
        </authorList>
    </citation>
    <scope>NUCLEOTIDE SEQUENCE [LARGE SCALE GENOMIC DNA]</scope>
    <source>
        <strain evidence="2">JCM 17927</strain>
    </source>
</reference>